<accession>A0A3S0KWX8</accession>
<evidence type="ECO:0000313" key="4">
    <source>
        <dbReference type="EMBL" id="RTR40378.1"/>
    </source>
</evidence>
<organism evidence="4 5">
    <name type="scientific">Shewanella canadensis</name>
    <dbReference type="NCBI Taxonomy" id="271096"/>
    <lineage>
        <taxon>Bacteria</taxon>
        <taxon>Pseudomonadati</taxon>
        <taxon>Pseudomonadota</taxon>
        <taxon>Gammaproteobacteria</taxon>
        <taxon>Alteromonadales</taxon>
        <taxon>Shewanellaceae</taxon>
        <taxon>Shewanella</taxon>
    </lineage>
</organism>
<dbReference type="AlphaFoldDB" id="A0A3S0KWX8"/>
<dbReference type="Proteomes" id="UP000267448">
    <property type="component" value="Unassembled WGS sequence"/>
</dbReference>
<dbReference type="Pfam" id="PF22113">
    <property type="entry name" value="Mtrc-MtrF_II-IV_dom"/>
    <property type="match status" value="1"/>
</dbReference>
<dbReference type="Gene3D" id="3.90.10.10">
    <property type="entry name" value="Cytochrome C3"/>
    <property type="match status" value="1"/>
</dbReference>
<reference evidence="4 5" key="1">
    <citation type="submission" date="2018-12" db="EMBL/GenBank/DDBJ databases">
        <authorList>
            <person name="Yu L."/>
        </authorList>
    </citation>
    <scope>NUCLEOTIDE SEQUENCE [LARGE SCALE GENOMIC DNA]</scope>
    <source>
        <strain evidence="4 5">HAW-EB2</strain>
    </source>
</reference>
<keyword evidence="5" id="KW-1185">Reference proteome</keyword>
<protein>
    <recommendedName>
        <fullName evidence="3">Outer membrane cytochrome MtrC/MtrF-like domain-containing protein</fullName>
    </recommendedName>
</protein>
<name>A0A3S0KWX8_9GAMM</name>
<dbReference type="OrthoDB" id="9146465at2"/>
<evidence type="ECO:0000256" key="2">
    <source>
        <dbReference type="SAM" id="MobiDB-lite"/>
    </source>
</evidence>
<dbReference type="InterPro" id="IPR054337">
    <property type="entry name" value="Mtrc-MtrF-like_dom_II/IV"/>
</dbReference>
<dbReference type="PROSITE" id="PS51257">
    <property type="entry name" value="PROKAR_LIPOPROTEIN"/>
    <property type="match status" value="1"/>
</dbReference>
<dbReference type="InterPro" id="IPR036280">
    <property type="entry name" value="Multihaem_cyt_sf"/>
</dbReference>
<dbReference type="PANTHER" id="PTHR35038:SF8">
    <property type="entry name" value="C-TYPE POLYHEME CYTOCHROME OMCC"/>
    <property type="match status" value="1"/>
</dbReference>
<dbReference type="PANTHER" id="PTHR35038">
    <property type="entry name" value="DISSIMILATORY SULFITE REDUCTASE SIRA"/>
    <property type="match status" value="1"/>
</dbReference>
<dbReference type="Gene3D" id="1.10.1130.10">
    <property type="entry name" value="Flavocytochrome C3, Chain A"/>
    <property type="match status" value="1"/>
</dbReference>
<comment type="caution">
    <text evidence="4">The sequence shown here is derived from an EMBL/GenBank/DDBJ whole genome shotgun (WGS) entry which is preliminary data.</text>
</comment>
<dbReference type="GO" id="GO:0016491">
    <property type="term" value="F:oxidoreductase activity"/>
    <property type="evidence" value="ECO:0007669"/>
    <property type="project" value="TreeGrafter"/>
</dbReference>
<feature type="region of interest" description="Disordered" evidence="2">
    <location>
        <begin position="22"/>
        <end position="43"/>
    </location>
</feature>
<feature type="domain" description="Outer membrane cytochrome MtrC/MtrF-like" evidence="3">
    <location>
        <begin position="434"/>
        <end position="612"/>
    </location>
</feature>
<keyword evidence="1" id="KW-0732">Signal</keyword>
<dbReference type="InterPro" id="IPR051829">
    <property type="entry name" value="Multiheme_Cytochr_ET"/>
</dbReference>
<dbReference type="SUPFAM" id="SSF48695">
    <property type="entry name" value="Multiheme cytochromes"/>
    <property type="match status" value="1"/>
</dbReference>
<dbReference type="EMBL" id="RXNU01000001">
    <property type="protein sequence ID" value="RTR40378.1"/>
    <property type="molecule type" value="Genomic_DNA"/>
</dbReference>
<evidence type="ECO:0000256" key="1">
    <source>
        <dbReference type="ARBA" id="ARBA00022729"/>
    </source>
</evidence>
<gene>
    <name evidence="4" type="ORF">EKG38_00165</name>
</gene>
<evidence type="ECO:0000313" key="5">
    <source>
        <dbReference type="Proteomes" id="UP000267448"/>
    </source>
</evidence>
<dbReference type="RefSeq" id="WP_126517567.1">
    <property type="nucleotide sequence ID" value="NZ_RXNU01000001.1"/>
</dbReference>
<proteinExistence type="predicted"/>
<sequence length="615" mass="65453">MKVFNKRYLALVVAGTIGLSACGSDGEDGEDGTTPPPPTVESSQVTNVDVISYALEEGLVRFEFEITNEEGVLITGLGEASAEVAALTEKGIQRSRDGSVGGSANTSTEGASLTMTDNGRYEFIAPMAAVNAGTEGLIRLAVGGGDNIAKSRYMVVDKTENIHTTSTATCQSCHVDFLASSIKHSSYTAINPDGETDLVAGCMACHNHVARDVDDSGSSLNTGGYAKNTLQKIGHINHQQFETGFAPSNCYTCHAEPITQVYTTDTCLDCHIEAGVTAPVNLNAFAADQDFRSLHTKMPQQQTIDEVHYTVTSTPELKGELSCTTLSLLNTAGEEEVALNIGEMVDAGEIAISMSFMKFHGNITDSASGTTSSTDNEDGSREYCTTYVAPDGDDTGLMALSRVTFSPNEGDQVIISSKSAALFADGSEEARRFNVTAESCTTCHNSHGEFHKSGGFADGGMSCLSCHYTGKDRRAGYSGPGFGPMIHGKHWGEGSYKIVDGEKEYNSAAALDAVNCVACHDSVVDLYEMPNQYMPSKSFNGGSDGVVTSQITANCFACHNDEQAKNHMMSNGGEINTLTTDLGDEWYLTPTNESCATCHAEGKSYGIEKFHQFER</sequence>
<evidence type="ECO:0000259" key="3">
    <source>
        <dbReference type="Pfam" id="PF22113"/>
    </source>
</evidence>